<keyword evidence="5 7" id="KW-0573">Peptidoglycan synthesis</keyword>
<evidence type="ECO:0000259" key="8">
    <source>
        <dbReference type="PROSITE" id="PS52029"/>
    </source>
</evidence>
<dbReference type="PANTHER" id="PTHR36699:SF1">
    <property type="entry name" value="L,D-TRANSPEPTIDASE YAFK-RELATED"/>
    <property type="match status" value="1"/>
</dbReference>
<evidence type="ECO:0000313" key="10">
    <source>
        <dbReference type="Proteomes" id="UP000186917"/>
    </source>
</evidence>
<evidence type="ECO:0000256" key="7">
    <source>
        <dbReference type="PROSITE-ProRule" id="PRU01373"/>
    </source>
</evidence>
<keyword evidence="3" id="KW-0808">Transferase</keyword>
<protein>
    <submittedName>
        <fullName evidence="9">L,D-transpeptidase catalytic domain</fullName>
    </submittedName>
</protein>
<organism evidence="9 10">
    <name type="scientific">Filimonas lacunae</name>
    <dbReference type="NCBI Taxonomy" id="477680"/>
    <lineage>
        <taxon>Bacteria</taxon>
        <taxon>Pseudomonadati</taxon>
        <taxon>Bacteroidota</taxon>
        <taxon>Chitinophagia</taxon>
        <taxon>Chitinophagales</taxon>
        <taxon>Chitinophagaceae</taxon>
        <taxon>Filimonas</taxon>
    </lineage>
</organism>
<evidence type="ECO:0000256" key="5">
    <source>
        <dbReference type="ARBA" id="ARBA00022984"/>
    </source>
</evidence>
<evidence type="ECO:0000256" key="2">
    <source>
        <dbReference type="ARBA" id="ARBA00005992"/>
    </source>
</evidence>
<comment type="pathway">
    <text evidence="1 7">Cell wall biogenesis; peptidoglycan biosynthesis.</text>
</comment>
<evidence type="ECO:0000256" key="6">
    <source>
        <dbReference type="ARBA" id="ARBA00023316"/>
    </source>
</evidence>
<dbReference type="GO" id="GO:0008360">
    <property type="term" value="P:regulation of cell shape"/>
    <property type="evidence" value="ECO:0007669"/>
    <property type="project" value="UniProtKB-UniRule"/>
</dbReference>
<dbReference type="SUPFAM" id="SSF141523">
    <property type="entry name" value="L,D-transpeptidase catalytic domain-like"/>
    <property type="match status" value="1"/>
</dbReference>
<reference evidence="10" key="1">
    <citation type="submission" date="2017-01" db="EMBL/GenBank/DDBJ databases">
        <authorList>
            <person name="Varghese N."/>
            <person name="Submissions S."/>
        </authorList>
    </citation>
    <scope>NUCLEOTIDE SEQUENCE [LARGE SCALE GENOMIC DNA]</scope>
    <source>
        <strain evidence="10">DSM 21054</strain>
    </source>
</reference>
<comment type="similarity">
    <text evidence="2">Belongs to the YkuD family.</text>
</comment>
<dbReference type="Proteomes" id="UP000186917">
    <property type="component" value="Unassembled WGS sequence"/>
</dbReference>
<dbReference type="CDD" id="cd16913">
    <property type="entry name" value="YkuD_like"/>
    <property type="match status" value="1"/>
</dbReference>
<feature type="domain" description="L,D-TPase catalytic" evidence="8">
    <location>
        <begin position="48"/>
        <end position="190"/>
    </location>
</feature>
<evidence type="ECO:0000256" key="4">
    <source>
        <dbReference type="ARBA" id="ARBA00022960"/>
    </source>
</evidence>
<dbReference type="GO" id="GO:0009252">
    <property type="term" value="P:peptidoglycan biosynthetic process"/>
    <property type="evidence" value="ECO:0007669"/>
    <property type="project" value="UniProtKB-UniPathway"/>
</dbReference>
<dbReference type="InterPro" id="IPR038063">
    <property type="entry name" value="Transpep_catalytic_dom"/>
</dbReference>
<keyword evidence="4 7" id="KW-0133">Cell shape</keyword>
<dbReference type="GO" id="GO:0016740">
    <property type="term" value="F:transferase activity"/>
    <property type="evidence" value="ECO:0007669"/>
    <property type="project" value="UniProtKB-KW"/>
</dbReference>
<gene>
    <name evidence="9" type="ORF">SAMN05421788_101661</name>
</gene>
<dbReference type="Pfam" id="PF03734">
    <property type="entry name" value="YkuD"/>
    <property type="match status" value="1"/>
</dbReference>
<proteinExistence type="inferred from homology"/>
<dbReference type="PROSITE" id="PS52029">
    <property type="entry name" value="LD_TPASE"/>
    <property type="match status" value="1"/>
</dbReference>
<dbReference type="GO" id="GO:0071555">
    <property type="term" value="P:cell wall organization"/>
    <property type="evidence" value="ECO:0007669"/>
    <property type="project" value="UniProtKB-UniRule"/>
</dbReference>
<dbReference type="Gene3D" id="2.40.440.10">
    <property type="entry name" value="L,D-transpeptidase catalytic domain-like"/>
    <property type="match status" value="1"/>
</dbReference>
<dbReference type="EMBL" id="FTOR01000001">
    <property type="protein sequence ID" value="SIS69214.1"/>
    <property type="molecule type" value="Genomic_DNA"/>
</dbReference>
<dbReference type="AlphaFoldDB" id="A0A1N7L5W7"/>
<accession>A0A1N7L5W7</accession>
<evidence type="ECO:0000313" key="9">
    <source>
        <dbReference type="EMBL" id="SIS69214.1"/>
    </source>
</evidence>
<evidence type="ECO:0000256" key="1">
    <source>
        <dbReference type="ARBA" id="ARBA00004752"/>
    </source>
</evidence>
<dbReference type="UniPathway" id="UPA00219"/>
<evidence type="ECO:0000256" key="3">
    <source>
        <dbReference type="ARBA" id="ARBA00022679"/>
    </source>
</evidence>
<feature type="active site" description="Proton donor/acceptor" evidence="7">
    <location>
        <position position="146"/>
    </location>
</feature>
<keyword evidence="10" id="KW-1185">Reference proteome</keyword>
<sequence length="191" mass="21715">MKGIIFAFRTQKQSATFMKNCLCLLTLSLLFFSNTSFRHRAASGVGGYYIVIDKSDYELQVYDKDGWLVSYPVVFGSKDQGDKLYQGDRRTPEGNFTIASKRVHEKWDRMMLLDYPTAQDVANFNLRKSRGLIPNGATLGGGIGIHGTWPHEDYAIDRYLNWTQGCISMKNADVEELYKMIPPGTHVTIRK</sequence>
<name>A0A1N7L5W7_9BACT</name>
<keyword evidence="6 7" id="KW-0961">Cell wall biogenesis/degradation</keyword>
<feature type="active site" description="Nucleophile" evidence="7">
    <location>
        <position position="166"/>
    </location>
</feature>
<dbReference type="PANTHER" id="PTHR36699">
    <property type="entry name" value="LD-TRANSPEPTIDASE"/>
    <property type="match status" value="1"/>
</dbReference>
<dbReference type="STRING" id="477680.SAMN05421788_101661"/>
<dbReference type="GO" id="GO:0004180">
    <property type="term" value="F:carboxypeptidase activity"/>
    <property type="evidence" value="ECO:0007669"/>
    <property type="project" value="UniProtKB-ARBA"/>
</dbReference>
<dbReference type="InterPro" id="IPR005490">
    <property type="entry name" value="LD_TPept_cat_dom"/>
</dbReference>